<evidence type="ECO:0000313" key="15">
    <source>
        <dbReference type="EMBL" id="GAA6502543.1"/>
    </source>
</evidence>
<protein>
    <recommendedName>
        <fullName evidence="3">histidine kinase</fullName>
        <ecNumber evidence="3">2.7.13.3</ecNumber>
    </recommendedName>
</protein>
<dbReference type="PANTHER" id="PTHR45569">
    <property type="entry name" value="SENSOR PROTEIN KDPD"/>
    <property type="match status" value="1"/>
</dbReference>
<dbReference type="InterPro" id="IPR003852">
    <property type="entry name" value="Sig_transdc_His_kinase_KdpD_N"/>
</dbReference>
<dbReference type="PANTHER" id="PTHR45569:SF1">
    <property type="entry name" value="SENSOR PROTEIN KDPD"/>
    <property type="match status" value="1"/>
</dbReference>
<keyword evidence="7" id="KW-0547">Nucleotide-binding</keyword>
<comment type="subcellular location">
    <subcellularLocation>
        <location evidence="2">Membrane</location>
        <topology evidence="2">Multi-pass membrane protein</topology>
    </subcellularLocation>
</comment>
<feature type="transmembrane region" description="Helical" evidence="13">
    <location>
        <begin position="387"/>
        <end position="403"/>
    </location>
</feature>
<keyword evidence="16" id="KW-1185">Reference proteome</keyword>
<dbReference type="SUPFAM" id="SSF47384">
    <property type="entry name" value="Homodimeric domain of signal transducing histidine kinase"/>
    <property type="match status" value="1"/>
</dbReference>
<dbReference type="Pfam" id="PF00512">
    <property type="entry name" value="HisKA"/>
    <property type="match status" value="1"/>
</dbReference>
<dbReference type="GO" id="GO:0016301">
    <property type="term" value="F:kinase activity"/>
    <property type="evidence" value="ECO:0007669"/>
    <property type="project" value="UniProtKB-KW"/>
</dbReference>
<dbReference type="InterPro" id="IPR003661">
    <property type="entry name" value="HisK_dim/P_dom"/>
</dbReference>
<dbReference type="Gene3D" id="3.30.565.10">
    <property type="entry name" value="Histidine kinase-like ATPase, C-terminal domain"/>
    <property type="match status" value="1"/>
</dbReference>
<dbReference type="InterPro" id="IPR038318">
    <property type="entry name" value="KdpD_sf"/>
</dbReference>
<comment type="caution">
    <text evidence="15">The sequence shown here is derived from an EMBL/GenBank/DDBJ whole genome shotgun (WGS) entry which is preliminary data.</text>
</comment>
<dbReference type="SMART" id="SM00387">
    <property type="entry name" value="HATPase_c"/>
    <property type="match status" value="1"/>
</dbReference>
<name>A0ABQ0C170_9FIRM</name>
<dbReference type="Gene3D" id="3.30.450.40">
    <property type="match status" value="1"/>
</dbReference>
<dbReference type="InterPro" id="IPR052023">
    <property type="entry name" value="Histidine_kinase_KdpD"/>
</dbReference>
<evidence type="ECO:0000256" key="12">
    <source>
        <dbReference type="ARBA" id="ARBA00023136"/>
    </source>
</evidence>
<sequence>MEMDKSGRLKIFFSYAEGTGKIGQMLRDAAERKKEGCDVVVGCVPLELDLGEKMEKLAPVFHNYQGNLSSEFDLDSAIRRRPGLLVIDRLAHGNAPGSRHRKRYQDIEELLRAGIDVYTTLNVQQIESLSDVISSLTGRPAGERVPDKVFDQADQVEFVDAEPEKVRECLGNNAADTGVLTALREMALRRMADRINKIAEKGEDVQETSYPGEHILTGISASPSNGRVIRTAARMADAFHGAFTALYVQTSHDKNLPDADKRILKENMELAEKLGARVITMYGDDVVQQIAEYARMAGVSKIVLGRTKWIGGLSFSRVSFADKLTALGSNPDIYIIPSMEQNTGTAGFRIRHSRTGFTFKDTLKTVGVLLASTGIGGWMYSHGISEVNIIMLYILGVVLTAMWTESKAYSLVSSFISVFTFNFFFTLPRYSFKAYGPEYPVTFIIMFLVAFLISTLTTRVKEQAHQAAEKAYRTEILLETSQKLQKARDVSQIIREIMVQMEKMLGRTVIFYMPDEKGNLVPRMEKQDMSDAGQYLNEKEQEVVSWVYQNNKHAGATTDTLPDAKCLYLAVRGRKEALAVAGIVMGAEELTAFERSLLLAMLNECALALEKQKLDEEKKEVEMNARQERLRANLLRAISHDLRTPLTGISGNASVLLNGSAQMEESQRHKIYGDIYDDAIWLINLVENLLSVTRIENGTMNLKRQTELLDDVINEAMHHLDRKSGEHKITVKQEDEFLMARMDTRLIVQVFINIIDNAIKYTPAGSEIKVHVFQKDGFVWTEIADNGNGVADADKNKLFQMFYTAENQKGDGRRGLGLGLALCKAIINAHGGEIGVRDNSPRGSVFYFTLPAEEVVIHE</sequence>
<evidence type="ECO:0000256" key="8">
    <source>
        <dbReference type="ARBA" id="ARBA00022777"/>
    </source>
</evidence>
<proteinExistence type="predicted"/>
<evidence type="ECO:0000256" key="6">
    <source>
        <dbReference type="ARBA" id="ARBA00022692"/>
    </source>
</evidence>
<evidence type="ECO:0000256" key="1">
    <source>
        <dbReference type="ARBA" id="ARBA00000085"/>
    </source>
</evidence>
<dbReference type="EMBL" id="BAABZQ010000001">
    <property type="protein sequence ID" value="GAA6502543.1"/>
    <property type="molecule type" value="Genomic_DNA"/>
</dbReference>
<dbReference type="InterPro" id="IPR036890">
    <property type="entry name" value="HATPase_C_sf"/>
</dbReference>
<dbReference type="Proteomes" id="UP001600941">
    <property type="component" value="Unassembled WGS sequence"/>
</dbReference>
<organism evidence="15 16">
    <name type="scientific">Blautia parvula</name>
    <dbReference type="NCBI Taxonomy" id="2877527"/>
    <lineage>
        <taxon>Bacteria</taxon>
        <taxon>Bacillati</taxon>
        <taxon>Bacillota</taxon>
        <taxon>Clostridia</taxon>
        <taxon>Lachnospirales</taxon>
        <taxon>Lachnospiraceae</taxon>
        <taxon>Blautia</taxon>
    </lineage>
</organism>
<evidence type="ECO:0000313" key="16">
    <source>
        <dbReference type="Proteomes" id="UP001600941"/>
    </source>
</evidence>
<reference evidence="15 16" key="1">
    <citation type="submission" date="2024-04" db="EMBL/GenBank/DDBJ databases">
        <title>Defined microbial consortia suppress multidrug-resistant proinflammatory Enterobacteriaceae via ecological control.</title>
        <authorList>
            <person name="Furuichi M."/>
            <person name="Kawaguchi T."/>
            <person name="Pust M."/>
            <person name="Yasuma K."/>
            <person name="Plichta D."/>
            <person name="Hasegawa N."/>
            <person name="Ohya T."/>
            <person name="Bhattarai S."/>
            <person name="Sasajima S."/>
            <person name="Aoto Y."/>
            <person name="Tuganbaev T."/>
            <person name="Yaginuma M."/>
            <person name="Ueda M."/>
            <person name="Okahashi N."/>
            <person name="Amafuji K."/>
            <person name="Kiridooshi Y."/>
            <person name="Sugita K."/>
            <person name="Strazar M."/>
            <person name="Skelly A."/>
            <person name="Suda W."/>
            <person name="Hattori M."/>
            <person name="Nakamoto N."/>
            <person name="Caballero S."/>
            <person name="Norman J."/>
            <person name="Olle B."/>
            <person name="Tanoue T."/>
            <person name="Arita M."/>
            <person name="Bucci V."/>
            <person name="Atarashi K."/>
            <person name="Xavier R."/>
            <person name="Honda K."/>
        </authorList>
    </citation>
    <scope>NUCLEOTIDE SEQUENCE [LARGE SCALE GENOMIC DNA]</scope>
    <source>
        <strain evidence="16">k34-0107-D12</strain>
    </source>
</reference>
<evidence type="ECO:0000256" key="10">
    <source>
        <dbReference type="ARBA" id="ARBA00022989"/>
    </source>
</evidence>
<dbReference type="InterPro" id="IPR004358">
    <property type="entry name" value="Sig_transdc_His_kin-like_C"/>
</dbReference>
<dbReference type="Gene3D" id="1.20.120.620">
    <property type="entry name" value="Backbone structure of the membrane domain of e. Coli histidine kinase receptor kdpd"/>
    <property type="match status" value="1"/>
</dbReference>
<evidence type="ECO:0000256" key="7">
    <source>
        <dbReference type="ARBA" id="ARBA00022741"/>
    </source>
</evidence>
<dbReference type="Pfam" id="PF13493">
    <property type="entry name" value="DUF4118"/>
    <property type="match status" value="1"/>
</dbReference>
<feature type="transmembrane region" description="Helical" evidence="13">
    <location>
        <begin position="439"/>
        <end position="457"/>
    </location>
</feature>
<keyword evidence="5" id="KW-0808">Transferase</keyword>
<dbReference type="EC" id="2.7.13.3" evidence="3"/>
<evidence type="ECO:0000256" key="11">
    <source>
        <dbReference type="ARBA" id="ARBA00023012"/>
    </source>
</evidence>
<dbReference type="RefSeq" id="WP_227210969.1">
    <property type="nucleotide sequence ID" value="NZ_BAABZQ010000001.1"/>
</dbReference>
<dbReference type="InterPro" id="IPR025201">
    <property type="entry name" value="KdpD_TM"/>
</dbReference>
<gene>
    <name evidence="15" type="ORF">K340107D12_53590</name>
</gene>
<keyword evidence="6 13" id="KW-0812">Transmembrane</keyword>
<evidence type="ECO:0000256" key="13">
    <source>
        <dbReference type="SAM" id="Phobius"/>
    </source>
</evidence>
<feature type="domain" description="Histidine kinase" evidence="14">
    <location>
        <begin position="637"/>
        <end position="854"/>
    </location>
</feature>
<dbReference type="InterPro" id="IPR029016">
    <property type="entry name" value="GAF-like_dom_sf"/>
</dbReference>
<accession>A0ABQ0C170</accession>
<dbReference type="PROSITE" id="PS50109">
    <property type="entry name" value="HIS_KIN"/>
    <property type="match status" value="1"/>
</dbReference>
<dbReference type="SMART" id="SM00388">
    <property type="entry name" value="HisKA"/>
    <property type="match status" value="1"/>
</dbReference>
<dbReference type="InterPro" id="IPR027417">
    <property type="entry name" value="P-loop_NTPase"/>
</dbReference>
<evidence type="ECO:0000256" key="4">
    <source>
        <dbReference type="ARBA" id="ARBA00022553"/>
    </source>
</evidence>
<dbReference type="Pfam" id="PF02518">
    <property type="entry name" value="HATPase_c"/>
    <property type="match status" value="1"/>
</dbReference>
<comment type="catalytic activity">
    <reaction evidence="1">
        <text>ATP + protein L-histidine = ADP + protein N-phospho-L-histidine.</text>
        <dbReference type="EC" id="2.7.13.3"/>
    </reaction>
</comment>
<keyword evidence="8 15" id="KW-0418">Kinase</keyword>
<dbReference type="InterPro" id="IPR003594">
    <property type="entry name" value="HATPase_dom"/>
</dbReference>
<evidence type="ECO:0000256" key="3">
    <source>
        <dbReference type="ARBA" id="ARBA00012438"/>
    </source>
</evidence>
<dbReference type="Pfam" id="PF02702">
    <property type="entry name" value="KdpD"/>
    <property type="match status" value="1"/>
</dbReference>
<dbReference type="PRINTS" id="PR00344">
    <property type="entry name" value="BCTRLSENSOR"/>
</dbReference>
<keyword evidence="10 13" id="KW-1133">Transmembrane helix</keyword>
<evidence type="ECO:0000259" key="14">
    <source>
        <dbReference type="PROSITE" id="PS50109"/>
    </source>
</evidence>
<dbReference type="Gene3D" id="3.40.50.300">
    <property type="entry name" value="P-loop containing nucleotide triphosphate hydrolases"/>
    <property type="match status" value="1"/>
</dbReference>
<keyword evidence="9" id="KW-0067">ATP-binding</keyword>
<dbReference type="CDD" id="cd00075">
    <property type="entry name" value="HATPase"/>
    <property type="match status" value="1"/>
</dbReference>
<dbReference type="CDD" id="cd01987">
    <property type="entry name" value="USP_KdpD-like"/>
    <property type="match status" value="1"/>
</dbReference>
<dbReference type="Gene3D" id="3.40.50.620">
    <property type="entry name" value="HUPs"/>
    <property type="match status" value="1"/>
</dbReference>
<keyword evidence="12 13" id="KW-0472">Membrane</keyword>
<evidence type="ECO:0000256" key="2">
    <source>
        <dbReference type="ARBA" id="ARBA00004141"/>
    </source>
</evidence>
<dbReference type="SUPFAM" id="SSF52402">
    <property type="entry name" value="Adenine nucleotide alpha hydrolases-like"/>
    <property type="match status" value="1"/>
</dbReference>
<dbReference type="InterPro" id="IPR005467">
    <property type="entry name" value="His_kinase_dom"/>
</dbReference>
<keyword evidence="4" id="KW-0597">Phosphoprotein</keyword>
<feature type="transmembrane region" description="Helical" evidence="13">
    <location>
        <begin position="409"/>
        <end position="427"/>
    </location>
</feature>
<evidence type="ECO:0000256" key="9">
    <source>
        <dbReference type="ARBA" id="ARBA00022840"/>
    </source>
</evidence>
<keyword evidence="11" id="KW-0902">Two-component regulatory system</keyword>
<dbReference type="SUPFAM" id="SSF55874">
    <property type="entry name" value="ATPase domain of HSP90 chaperone/DNA topoisomerase II/histidine kinase"/>
    <property type="match status" value="1"/>
</dbReference>
<dbReference type="InterPro" id="IPR014729">
    <property type="entry name" value="Rossmann-like_a/b/a_fold"/>
</dbReference>
<dbReference type="CDD" id="cd00082">
    <property type="entry name" value="HisKA"/>
    <property type="match status" value="1"/>
</dbReference>
<dbReference type="Gene3D" id="1.10.287.130">
    <property type="match status" value="1"/>
</dbReference>
<dbReference type="InterPro" id="IPR036097">
    <property type="entry name" value="HisK_dim/P_sf"/>
</dbReference>
<evidence type="ECO:0000256" key="5">
    <source>
        <dbReference type="ARBA" id="ARBA00022679"/>
    </source>
</evidence>